<dbReference type="SUPFAM" id="SSF53822">
    <property type="entry name" value="Periplasmic binding protein-like I"/>
    <property type="match status" value="1"/>
</dbReference>
<dbReference type="RefSeq" id="WP_281884582.1">
    <property type="nucleotide sequence ID" value="NZ_BSDP01000001.1"/>
</dbReference>
<evidence type="ECO:0000256" key="3">
    <source>
        <dbReference type="ARBA" id="ARBA00023163"/>
    </source>
</evidence>
<evidence type="ECO:0000313" key="5">
    <source>
        <dbReference type="EMBL" id="GLI27771.1"/>
    </source>
</evidence>
<dbReference type="InterPro" id="IPR046335">
    <property type="entry name" value="LacI/GalR-like_sensor"/>
</dbReference>
<dbReference type="PANTHER" id="PTHR30146">
    <property type="entry name" value="LACI-RELATED TRANSCRIPTIONAL REPRESSOR"/>
    <property type="match status" value="1"/>
</dbReference>
<gene>
    <name evidence="5" type="ORF">ARHIZOSPH14_20130</name>
</gene>
<reference evidence="5" key="1">
    <citation type="submission" date="2022-12" db="EMBL/GenBank/DDBJ databases">
        <title>Reference genome sequencing for broad-spectrum identification of bacterial and archaeal isolates by mass spectrometry.</title>
        <authorList>
            <person name="Sekiguchi Y."/>
            <person name="Tourlousse D.M."/>
        </authorList>
    </citation>
    <scope>NUCLEOTIDE SEQUENCE</scope>
    <source>
        <strain evidence="5">14</strain>
    </source>
</reference>
<dbReference type="Gene3D" id="1.10.260.40">
    <property type="entry name" value="lambda repressor-like DNA-binding domains"/>
    <property type="match status" value="1"/>
</dbReference>
<dbReference type="InterPro" id="IPR010982">
    <property type="entry name" value="Lambda_DNA-bd_dom_sf"/>
</dbReference>
<name>A0A9W6CXE2_9MICO</name>
<comment type="caution">
    <text evidence="5">The sequence shown here is derived from an EMBL/GenBank/DDBJ whole genome shotgun (WGS) entry which is preliminary data.</text>
</comment>
<accession>A0A9W6CXE2</accession>
<evidence type="ECO:0000313" key="6">
    <source>
        <dbReference type="Proteomes" id="UP001144396"/>
    </source>
</evidence>
<dbReference type="SUPFAM" id="SSF47413">
    <property type="entry name" value="lambda repressor-like DNA-binding domains"/>
    <property type="match status" value="1"/>
</dbReference>
<evidence type="ECO:0000259" key="4">
    <source>
        <dbReference type="PROSITE" id="PS50932"/>
    </source>
</evidence>
<dbReference type="InterPro" id="IPR028082">
    <property type="entry name" value="Peripla_BP_I"/>
</dbReference>
<dbReference type="PANTHER" id="PTHR30146:SF109">
    <property type="entry name" value="HTH-TYPE TRANSCRIPTIONAL REGULATOR GALS"/>
    <property type="match status" value="1"/>
</dbReference>
<feature type="domain" description="HTH lacI-type" evidence="4">
    <location>
        <begin position="2"/>
        <end position="55"/>
    </location>
</feature>
<evidence type="ECO:0000256" key="2">
    <source>
        <dbReference type="ARBA" id="ARBA00023125"/>
    </source>
</evidence>
<keyword evidence="2" id="KW-0238">DNA-binding</keyword>
<dbReference type="Gene3D" id="3.40.50.2300">
    <property type="match status" value="2"/>
</dbReference>
<dbReference type="GO" id="GO:0003700">
    <property type="term" value="F:DNA-binding transcription factor activity"/>
    <property type="evidence" value="ECO:0007669"/>
    <property type="project" value="TreeGrafter"/>
</dbReference>
<proteinExistence type="predicted"/>
<protein>
    <submittedName>
        <fullName evidence="5">LacI family transcriptional regulator</fullName>
    </submittedName>
</protein>
<dbReference type="EMBL" id="BSDP01000001">
    <property type="protein sequence ID" value="GLI27771.1"/>
    <property type="molecule type" value="Genomic_DNA"/>
</dbReference>
<dbReference type="CDD" id="cd06267">
    <property type="entry name" value="PBP1_LacI_sugar_binding-like"/>
    <property type="match status" value="1"/>
</dbReference>
<dbReference type="SMART" id="SM00354">
    <property type="entry name" value="HTH_LACI"/>
    <property type="match status" value="1"/>
</dbReference>
<organism evidence="5 6">
    <name type="scientific">Agromyces rhizosphaerae</name>
    <dbReference type="NCBI Taxonomy" id="88374"/>
    <lineage>
        <taxon>Bacteria</taxon>
        <taxon>Bacillati</taxon>
        <taxon>Actinomycetota</taxon>
        <taxon>Actinomycetes</taxon>
        <taxon>Micrococcales</taxon>
        <taxon>Microbacteriaceae</taxon>
        <taxon>Agromyces</taxon>
    </lineage>
</organism>
<sequence>MATYKDIRDETGLSLATISKFYNGGNVLPANARAIEAAAERLSFRPNAFARNLRSRRTRSVGVLLPDLTSDFHLSILAGIERRLRDHRVSMLICADHPHEEGLDEAVEFLAARMVDGIIAVPTERATPGLRNVAAQGMPIVTMDWPADGVVADEVVIDNEEAAAMAIQHLADHGHRRIALLGSDLAATLRSRERGVRRQLAARGIPVREEYISRTPMTVAAGRAAMQRMLLLEERPTAVFCTNNMLGVGALTALAESGLKVPDEMSFVGFDMPLLARMTSPSLAMVAQRVDLIAREAADLMLRRLEPEVAQSPQRKVVLHAEFLFGGSVADIRS</sequence>
<dbReference type="Proteomes" id="UP001144396">
    <property type="component" value="Unassembled WGS sequence"/>
</dbReference>
<keyword evidence="3" id="KW-0804">Transcription</keyword>
<dbReference type="GO" id="GO:0000976">
    <property type="term" value="F:transcription cis-regulatory region binding"/>
    <property type="evidence" value="ECO:0007669"/>
    <property type="project" value="TreeGrafter"/>
</dbReference>
<dbReference type="PROSITE" id="PS50932">
    <property type="entry name" value="HTH_LACI_2"/>
    <property type="match status" value="1"/>
</dbReference>
<keyword evidence="6" id="KW-1185">Reference proteome</keyword>
<dbReference type="InterPro" id="IPR000843">
    <property type="entry name" value="HTH_LacI"/>
</dbReference>
<dbReference type="Pfam" id="PF13377">
    <property type="entry name" value="Peripla_BP_3"/>
    <property type="match status" value="1"/>
</dbReference>
<dbReference type="AlphaFoldDB" id="A0A9W6CXE2"/>
<evidence type="ECO:0000256" key="1">
    <source>
        <dbReference type="ARBA" id="ARBA00023015"/>
    </source>
</evidence>
<keyword evidence="1" id="KW-0805">Transcription regulation</keyword>